<sequence>MNSSNLCNHVFCNCHYITFEPPLEVIYQVEITEELEDKLDDRKEDSDNEGKSVDEPEVRELPELEIFSQTLQNAQEAAKAAEHKTQSNWPKRYFGNADFLKRKAECLSAVSTEAKLSSSPVDTVTSVPVLTSPVPKAQMDTDALLVPVQAEHISKK</sequence>
<feature type="compositionally biased region" description="Basic and acidic residues" evidence="1">
    <location>
        <begin position="39"/>
        <end position="59"/>
    </location>
</feature>
<proteinExistence type="predicted"/>
<evidence type="ECO:0000256" key="1">
    <source>
        <dbReference type="SAM" id="MobiDB-lite"/>
    </source>
</evidence>
<gene>
    <name evidence="2" type="ORF">ARMGADRAFT_1037945</name>
</gene>
<accession>A0A2H3CVU5</accession>
<evidence type="ECO:0000313" key="2">
    <source>
        <dbReference type="EMBL" id="PBK83322.1"/>
    </source>
</evidence>
<feature type="region of interest" description="Disordered" evidence="1">
    <location>
        <begin position="37"/>
        <end position="59"/>
    </location>
</feature>
<reference evidence="3" key="1">
    <citation type="journal article" date="2017" name="Nat. Ecol. Evol.">
        <title>Genome expansion and lineage-specific genetic innovations in the forest pathogenic fungi Armillaria.</title>
        <authorList>
            <person name="Sipos G."/>
            <person name="Prasanna A.N."/>
            <person name="Walter M.C."/>
            <person name="O'Connor E."/>
            <person name="Balint B."/>
            <person name="Krizsan K."/>
            <person name="Kiss B."/>
            <person name="Hess J."/>
            <person name="Varga T."/>
            <person name="Slot J."/>
            <person name="Riley R."/>
            <person name="Boka B."/>
            <person name="Rigling D."/>
            <person name="Barry K."/>
            <person name="Lee J."/>
            <person name="Mihaltcheva S."/>
            <person name="LaButti K."/>
            <person name="Lipzen A."/>
            <person name="Waldron R."/>
            <person name="Moloney N.M."/>
            <person name="Sperisen C."/>
            <person name="Kredics L."/>
            <person name="Vagvoelgyi C."/>
            <person name="Patrignani A."/>
            <person name="Fitzpatrick D."/>
            <person name="Nagy I."/>
            <person name="Doyle S."/>
            <person name="Anderson J.B."/>
            <person name="Grigoriev I.V."/>
            <person name="Gueldener U."/>
            <person name="Muensterkoetter M."/>
            <person name="Nagy L.G."/>
        </authorList>
    </citation>
    <scope>NUCLEOTIDE SEQUENCE [LARGE SCALE GENOMIC DNA]</scope>
    <source>
        <strain evidence="3">Ar21-2</strain>
    </source>
</reference>
<dbReference type="InParanoid" id="A0A2H3CVU5"/>
<dbReference type="AlphaFoldDB" id="A0A2H3CVU5"/>
<dbReference type="EMBL" id="KZ293707">
    <property type="protein sequence ID" value="PBK83322.1"/>
    <property type="molecule type" value="Genomic_DNA"/>
</dbReference>
<keyword evidence="3" id="KW-1185">Reference proteome</keyword>
<dbReference type="Proteomes" id="UP000217790">
    <property type="component" value="Unassembled WGS sequence"/>
</dbReference>
<protein>
    <submittedName>
        <fullName evidence="2">Uncharacterized protein</fullName>
    </submittedName>
</protein>
<dbReference type="OrthoDB" id="3063851at2759"/>
<name>A0A2H3CVU5_ARMGA</name>
<evidence type="ECO:0000313" key="3">
    <source>
        <dbReference type="Proteomes" id="UP000217790"/>
    </source>
</evidence>
<organism evidence="2 3">
    <name type="scientific">Armillaria gallica</name>
    <name type="common">Bulbous honey fungus</name>
    <name type="synonym">Armillaria bulbosa</name>
    <dbReference type="NCBI Taxonomy" id="47427"/>
    <lineage>
        <taxon>Eukaryota</taxon>
        <taxon>Fungi</taxon>
        <taxon>Dikarya</taxon>
        <taxon>Basidiomycota</taxon>
        <taxon>Agaricomycotina</taxon>
        <taxon>Agaricomycetes</taxon>
        <taxon>Agaricomycetidae</taxon>
        <taxon>Agaricales</taxon>
        <taxon>Marasmiineae</taxon>
        <taxon>Physalacriaceae</taxon>
        <taxon>Armillaria</taxon>
    </lineage>
</organism>